<dbReference type="Proteomes" id="UP000193986">
    <property type="component" value="Unassembled WGS sequence"/>
</dbReference>
<accession>A0A1Y2ANT2</accession>
<dbReference type="OrthoDB" id="4232400at2759"/>
<keyword evidence="3" id="KW-1185">Reference proteome</keyword>
<reference evidence="2 3" key="1">
    <citation type="submission" date="2016-07" db="EMBL/GenBank/DDBJ databases">
        <title>Pervasive Adenine N6-methylation of Active Genes in Fungi.</title>
        <authorList>
            <consortium name="DOE Joint Genome Institute"/>
            <person name="Mondo S.J."/>
            <person name="Dannebaum R.O."/>
            <person name="Kuo R.C."/>
            <person name="Labutti K."/>
            <person name="Haridas S."/>
            <person name="Kuo A."/>
            <person name="Salamov A."/>
            <person name="Ahrendt S.R."/>
            <person name="Lipzen A."/>
            <person name="Sullivan W."/>
            <person name="Andreopoulos W.B."/>
            <person name="Clum A."/>
            <person name="Lindquist E."/>
            <person name="Daum C."/>
            <person name="Ramamoorthy G.K."/>
            <person name="Gryganskyi A."/>
            <person name="Culley D."/>
            <person name="Magnuson J.K."/>
            <person name="James T.Y."/>
            <person name="O'Malley M.A."/>
            <person name="Stajich J.E."/>
            <person name="Spatafora J.W."/>
            <person name="Visel A."/>
            <person name="Grigoriev I.V."/>
        </authorList>
    </citation>
    <scope>NUCLEOTIDE SEQUENCE [LARGE SCALE GENOMIC DNA]</scope>
    <source>
        <strain evidence="2 3">68-887.2</strain>
    </source>
</reference>
<proteinExistence type="predicted"/>
<organism evidence="2 3">
    <name type="scientific">Naematelia encephala</name>
    <dbReference type="NCBI Taxonomy" id="71784"/>
    <lineage>
        <taxon>Eukaryota</taxon>
        <taxon>Fungi</taxon>
        <taxon>Dikarya</taxon>
        <taxon>Basidiomycota</taxon>
        <taxon>Agaricomycotina</taxon>
        <taxon>Tremellomycetes</taxon>
        <taxon>Tremellales</taxon>
        <taxon>Naemateliaceae</taxon>
        <taxon>Naematelia</taxon>
    </lineage>
</organism>
<dbReference type="InParanoid" id="A0A1Y2ANT2"/>
<dbReference type="AlphaFoldDB" id="A0A1Y2ANT2"/>
<name>A0A1Y2ANT2_9TREE</name>
<gene>
    <name evidence="2" type="ORF">BCR39DRAFT_548938</name>
</gene>
<evidence type="ECO:0000256" key="1">
    <source>
        <dbReference type="SAM" id="MobiDB-lite"/>
    </source>
</evidence>
<sequence>MPITDGLAPPMTPAERQVVKSFGGWTAFLRTYGLKPEREEDKAEGKAIVEQMAKQDARARKQ</sequence>
<feature type="region of interest" description="Disordered" evidence="1">
    <location>
        <begin position="37"/>
        <end position="62"/>
    </location>
</feature>
<protein>
    <submittedName>
        <fullName evidence="2">Uncharacterized protein</fullName>
    </submittedName>
</protein>
<evidence type="ECO:0000313" key="3">
    <source>
        <dbReference type="Proteomes" id="UP000193986"/>
    </source>
</evidence>
<evidence type="ECO:0000313" key="2">
    <source>
        <dbReference type="EMBL" id="ORY23615.1"/>
    </source>
</evidence>
<dbReference type="EMBL" id="MCFC01000077">
    <property type="protein sequence ID" value="ORY23615.1"/>
    <property type="molecule type" value="Genomic_DNA"/>
</dbReference>
<comment type="caution">
    <text evidence="2">The sequence shown here is derived from an EMBL/GenBank/DDBJ whole genome shotgun (WGS) entry which is preliminary data.</text>
</comment>